<dbReference type="OMA" id="DSYMLWV"/>
<dbReference type="RefSeq" id="XP_001830660.1">
    <property type="nucleotide sequence ID" value="XM_001830608.2"/>
</dbReference>
<organism evidence="1 2">
    <name type="scientific">Coprinopsis cinerea (strain Okayama-7 / 130 / ATCC MYA-4618 / FGSC 9003)</name>
    <name type="common">Inky cap fungus</name>
    <name type="synonym">Hormographiella aspergillata</name>
    <dbReference type="NCBI Taxonomy" id="240176"/>
    <lineage>
        <taxon>Eukaryota</taxon>
        <taxon>Fungi</taxon>
        <taxon>Dikarya</taxon>
        <taxon>Basidiomycota</taxon>
        <taxon>Agaricomycotina</taxon>
        <taxon>Agaricomycetes</taxon>
        <taxon>Agaricomycetidae</taxon>
        <taxon>Agaricales</taxon>
        <taxon>Agaricineae</taxon>
        <taxon>Psathyrellaceae</taxon>
        <taxon>Coprinopsis</taxon>
    </lineage>
</organism>
<dbReference type="InParanoid" id="A8N754"/>
<evidence type="ECO:0000313" key="1">
    <source>
        <dbReference type="EMBL" id="EAU91029.1"/>
    </source>
</evidence>
<comment type="caution">
    <text evidence="1">The sequence shown here is derived from an EMBL/GenBank/DDBJ whole genome shotgun (WGS) entry which is preliminary data.</text>
</comment>
<dbReference type="VEuPathDB" id="FungiDB:CC1G_03197"/>
<gene>
    <name evidence="1" type="ORF">CC1G_03197</name>
</gene>
<dbReference type="OrthoDB" id="368507at2759"/>
<dbReference type="eggNOG" id="ENOG502SGS7">
    <property type="taxonomic scope" value="Eukaryota"/>
</dbReference>
<accession>A8N754</accession>
<proteinExistence type="predicted"/>
<dbReference type="GO" id="GO:0043248">
    <property type="term" value="P:proteasome assembly"/>
    <property type="evidence" value="ECO:0007669"/>
    <property type="project" value="InterPro"/>
</dbReference>
<reference evidence="1 2" key="1">
    <citation type="journal article" date="2010" name="Proc. Natl. Acad. Sci. U.S.A.">
        <title>Insights into evolution of multicellular fungi from the assembled chromosomes of the mushroom Coprinopsis cinerea (Coprinus cinereus).</title>
        <authorList>
            <person name="Stajich J.E."/>
            <person name="Wilke S.K."/>
            <person name="Ahren D."/>
            <person name="Au C.H."/>
            <person name="Birren B.W."/>
            <person name="Borodovsky M."/>
            <person name="Burns C."/>
            <person name="Canback B."/>
            <person name="Casselton L.A."/>
            <person name="Cheng C.K."/>
            <person name="Deng J."/>
            <person name="Dietrich F.S."/>
            <person name="Fargo D.C."/>
            <person name="Farman M.L."/>
            <person name="Gathman A.C."/>
            <person name="Goldberg J."/>
            <person name="Guigo R."/>
            <person name="Hoegger P.J."/>
            <person name="Hooker J.B."/>
            <person name="Huggins A."/>
            <person name="James T.Y."/>
            <person name="Kamada T."/>
            <person name="Kilaru S."/>
            <person name="Kodira C."/>
            <person name="Kues U."/>
            <person name="Kupfer D."/>
            <person name="Kwan H.S."/>
            <person name="Lomsadze A."/>
            <person name="Li W."/>
            <person name="Lilly W.W."/>
            <person name="Ma L.J."/>
            <person name="Mackey A.J."/>
            <person name="Manning G."/>
            <person name="Martin F."/>
            <person name="Muraguchi H."/>
            <person name="Natvig D.O."/>
            <person name="Palmerini H."/>
            <person name="Ramesh M.A."/>
            <person name="Rehmeyer C.J."/>
            <person name="Roe B.A."/>
            <person name="Shenoy N."/>
            <person name="Stanke M."/>
            <person name="Ter-Hovhannisyan V."/>
            <person name="Tunlid A."/>
            <person name="Velagapudi R."/>
            <person name="Vision T.J."/>
            <person name="Zeng Q."/>
            <person name="Zolan M.E."/>
            <person name="Pukkila P.J."/>
        </authorList>
    </citation>
    <scope>NUCLEOTIDE SEQUENCE [LARGE SCALE GENOMIC DNA]</scope>
    <source>
        <strain evidence="2">Okayama-7 / 130 / ATCC MYA-4618 / FGSC 9003</strain>
    </source>
</reference>
<name>A8N754_COPC7</name>
<evidence type="ECO:0008006" key="3">
    <source>
        <dbReference type="Google" id="ProtNLM"/>
    </source>
</evidence>
<dbReference type="Pfam" id="PF16093">
    <property type="entry name" value="PAC4"/>
    <property type="match status" value="1"/>
</dbReference>
<dbReference type="GeneID" id="6007103"/>
<protein>
    <recommendedName>
        <fullName evidence="3">Proteasome assembly chaperone 3</fullName>
    </recommendedName>
</protein>
<keyword evidence="2" id="KW-1185">Reference proteome</keyword>
<dbReference type="Proteomes" id="UP000001861">
    <property type="component" value="Unassembled WGS sequence"/>
</dbReference>
<dbReference type="KEGG" id="cci:CC1G_03197"/>
<dbReference type="AlphaFoldDB" id="A8N754"/>
<dbReference type="EMBL" id="AACS02000003">
    <property type="protein sequence ID" value="EAU91029.1"/>
    <property type="molecule type" value="Genomic_DNA"/>
</dbReference>
<sequence>MAEPAEQGVSVSTIFLESRKPTLPSLVLQVTRLVGSYMLWIGVHDGTAESKEQAVKQGSLCKDWAVAMPPRAPGMGANATSLFRSASSDNAFPMAQRLVGFGQGPELVLEAERGIVETLKELEK</sequence>
<evidence type="ECO:0000313" key="2">
    <source>
        <dbReference type="Proteomes" id="UP000001861"/>
    </source>
</evidence>
<dbReference type="InterPro" id="IPR032157">
    <property type="entry name" value="PAC4"/>
</dbReference>